<accession>A0A1W2GMQ4</accession>
<dbReference type="Gene3D" id="3.40.50.12780">
    <property type="entry name" value="N-terminal domain of ligase-like"/>
    <property type="match status" value="1"/>
</dbReference>
<dbReference type="Pfam" id="PF00501">
    <property type="entry name" value="AMP-binding"/>
    <property type="match status" value="1"/>
</dbReference>
<dbReference type="RefSeq" id="WP_084374179.1">
    <property type="nucleotide sequence ID" value="NZ_FWYF01000004.1"/>
</dbReference>
<feature type="domain" description="AMP-binding enzyme C-terminal" evidence="4">
    <location>
        <begin position="407"/>
        <end position="482"/>
    </location>
</feature>
<keyword evidence="2" id="KW-0436">Ligase</keyword>
<evidence type="ECO:0000313" key="6">
    <source>
        <dbReference type="Proteomes" id="UP000192472"/>
    </source>
</evidence>
<dbReference type="InterPro" id="IPR020845">
    <property type="entry name" value="AMP-binding_CS"/>
</dbReference>
<comment type="similarity">
    <text evidence="1">Belongs to the ATP-dependent AMP-binding enzyme family.</text>
</comment>
<reference evidence="5 6" key="1">
    <citation type="submission" date="2017-04" db="EMBL/GenBank/DDBJ databases">
        <authorList>
            <person name="Afonso C.L."/>
            <person name="Miller P.J."/>
            <person name="Scott M.A."/>
            <person name="Spackman E."/>
            <person name="Goraichik I."/>
            <person name="Dimitrov K.M."/>
            <person name="Suarez D.L."/>
            <person name="Swayne D.E."/>
        </authorList>
    </citation>
    <scope>NUCLEOTIDE SEQUENCE [LARGE SCALE GENOMIC DNA]</scope>
    <source>
        <strain evidence="5 6">DSM 26133</strain>
    </source>
</reference>
<dbReference type="Proteomes" id="UP000192472">
    <property type="component" value="Unassembled WGS sequence"/>
</dbReference>
<dbReference type="EMBL" id="FWYF01000004">
    <property type="protein sequence ID" value="SMD37939.1"/>
    <property type="molecule type" value="Genomic_DNA"/>
</dbReference>
<evidence type="ECO:0000259" key="4">
    <source>
        <dbReference type="Pfam" id="PF13193"/>
    </source>
</evidence>
<dbReference type="OrthoDB" id="9778383at2"/>
<evidence type="ECO:0000256" key="2">
    <source>
        <dbReference type="ARBA" id="ARBA00022598"/>
    </source>
</evidence>
<proteinExistence type="inferred from homology"/>
<dbReference type="PANTHER" id="PTHR43201:SF5">
    <property type="entry name" value="MEDIUM-CHAIN ACYL-COA LIGASE ACSF2, MITOCHONDRIAL"/>
    <property type="match status" value="1"/>
</dbReference>
<dbReference type="STRING" id="692418.SAMN04488029_3548"/>
<dbReference type="InterPro" id="IPR045851">
    <property type="entry name" value="AMP-bd_C_sf"/>
</dbReference>
<dbReference type="Pfam" id="PF13193">
    <property type="entry name" value="AMP-binding_C"/>
    <property type="match status" value="1"/>
</dbReference>
<feature type="domain" description="AMP-dependent synthetase/ligase" evidence="3">
    <location>
        <begin position="11"/>
        <end position="357"/>
    </location>
</feature>
<dbReference type="PROSITE" id="PS00455">
    <property type="entry name" value="AMP_BINDING"/>
    <property type="match status" value="1"/>
</dbReference>
<sequence>MYKKDWISKWAIYSPDKVAISEYETNRTITYQQLNLRANYLSNKLVSDGFKTGDRLMVIAEHCIEYVALFAMAQKTGITLVPVNYRLSSSEIEYLISNSKPTCIIAERKFEHLIAEQAKVEVIWMEDLTQELAIANETQFSALDFDENHPLFILYTSGTTGFPKGAIYSHKMLFWNSVNTSQSLEIVPSDHTISCMPAFHTGGWNVLLTPLLHRGASVGIMKKFEADQLLQWLEKEKSQLFMGVPTMLKMMAESEQFKAADLSQMRYFIVGGEALPLSVINTWHNKGVKIRQGYGLTEVGPNLTSLHQDHAERKIGSIGLPNFYTEIKLMTPNGEEVKANEIGELCLAGPLVTPGYWNNEKATKEAIQDGWFHTGDLAKMDEEGFLYIVDRIKCMFISGGENVYPAEVERVLRQMPEIDEAAVVGVEDTQWGEVGKAYLTATNERLPSTDLIASHCAKYLAKFKVPKYIVWLKEMPKNDSGKIDRKKLKA</sequence>
<dbReference type="SUPFAM" id="SSF56801">
    <property type="entry name" value="Acetyl-CoA synthetase-like"/>
    <property type="match status" value="1"/>
</dbReference>
<protein>
    <submittedName>
        <fullName evidence="5">Fatty-acyl-CoA synthase</fullName>
    </submittedName>
</protein>
<organism evidence="5 6">
    <name type="scientific">Reichenbachiella faecimaris</name>
    <dbReference type="NCBI Taxonomy" id="692418"/>
    <lineage>
        <taxon>Bacteria</taxon>
        <taxon>Pseudomonadati</taxon>
        <taxon>Bacteroidota</taxon>
        <taxon>Cytophagia</taxon>
        <taxon>Cytophagales</taxon>
        <taxon>Reichenbachiellaceae</taxon>
        <taxon>Reichenbachiella</taxon>
    </lineage>
</organism>
<gene>
    <name evidence="5" type="ORF">SAMN04488029_3548</name>
</gene>
<dbReference type="GO" id="GO:0031956">
    <property type="term" value="F:medium-chain fatty acid-CoA ligase activity"/>
    <property type="evidence" value="ECO:0007669"/>
    <property type="project" value="TreeGrafter"/>
</dbReference>
<dbReference type="InterPro" id="IPR042099">
    <property type="entry name" value="ANL_N_sf"/>
</dbReference>
<dbReference type="GO" id="GO:0006631">
    <property type="term" value="P:fatty acid metabolic process"/>
    <property type="evidence" value="ECO:0007669"/>
    <property type="project" value="TreeGrafter"/>
</dbReference>
<evidence type="ECO:0000256" key="1">
    <source>
        <dbReference type="ARBA" id="ARBA00006432"/>
    </source>
</evidence>
<dbReference type="AlphaFoldDB" id="A0A1W2GMQ4"/>
<keyword evidence="6" id="KW-1185">Reference proteome</keyword>
<dbReference type="Gene3D" id="3.30.300.30">
    <property type="match status" value="1"/>
</dbReference>
<evidence type="ECO:0000313" key="5">
    <source>
        <dbReference type="EMBL" id="SMD37939.1"/>
    </source>
</evidence>
<name>A0A1W2GMQ4_REIFA</name>
<evidence type="ECO:0000259" key="3">
    <source>
        <dbReference type="Pfam" id="PF00501"/>
    </source>
</evidence>
<dbReference type="PANTHER" id="PTHR43201">
    <property type="entry name" value="ACYL-COA SYNTHETASE"/>
    <property type="match status" value="1"/>
</dbReference>
<dbReference type="InterPro" id="IPR025110">
    <property type="entry name" value="AMP-bd_C"/>
</dbReference>
<dbReference type="InterPro" id="IPR000873">
    <property type="entry name" value="AMP-dep_synth/lig_dom"/>
</dbReference>